<organism evidence="1 2">
    <name type="scientific">Penicillium brevicompactum</name>
    <dbReference type="NCBI Taxonomy" id="5074"/>
    <lineage>
        <taxon>Eukaryota</taxon>
        <taxon>Fungi</taxon>
        <taxon>Dikarya</taxon>
        <taxon>Ascomycota</taxon>
        <taxon>Pezizomycotina</taxon>
        <taxon>Eurotiomycetes</taxon>
        <taxon>Eurotiomycetidae</taxon>
        <taxon>Eurotiales</taxon>
        <taxon>Aspergillaceae</taxon>
        <taxon>Penicillium</taxon>
    </lineage>
</organism>
<reference evidence="1" key="2">
    <citation type="journal article" date="2023" name="IMA Fungus">
        <title>Comparative genomic study of the Penicillium genus elucidates a diverse pangenome and 15 lateral gene transfer events.</title>
        <authorList>
            <person name="Petersen C."/>
            <person name="Sorensen T."/>
            <person name="Nielsen M.R."/>
            <person name="Sondergaard T.E."/>
            <person name="Sorensen J.L."/>
            <person name="Fitzpatrick D.A."/>
            <person name="Frisvad J.C."/>
            <person name="Nielsen K.L."/>
        </authorList>
    </citation>
    <scope>NUCLEOTIDE SEQUENCE</scope>
    <source>
        <strain evidence="1">IBT 35673</strain>
    </source>
</reference>
<gene>
    <name evidence="1" type="ORF">N7452_001883</name>
</gene>
<dbReference type="EMBL" id="JAPZBQ010000001">
    <property type="protein sequence ID" value="KAJ5352909.1"/>
    <property type="molecule type" value="Genomic_DNA"/>
</dbReference>
<reference evidence="1" key="1">
    <citation type="submission" date="2022-12" db="EMBL/GenBank/DDBJ databases">
        <authorList>
            <person name="Petersen C."/>
        </authorList>
    </citation>
    <scope>NUCLEOTIDE SEQUENCE</scope>
    <source>
        <strain evidence="1">IBT 35673</strain>
    </source>
</reference>
<dbReference type="AlphaFoldDB" id="A0A9W9R625"/>
<name>A0A9W9R625_PENBR</name>
<sequence>MPPACLRGPPKEPPSGLCSFGESVSFLKDILQWGKNSVENFKRSKTVHATPYEEFNPDDETTESKVAICSDLDIPIEEIKDGVRLSDANVFRIRTTKHGVKQKEWKTKWPYDFISNGDIKPNRRPIGKGVVISACGMTFYPVFHSYPI</sequence>
<proteinExistence type="predicted"/>
<evidence type="ECO:0000313" key="2">
    <source>
        <dbReference type="Proteomes" id="UP001147695"/>
    </source>
</evidence>
<evidence type="ECO:0000313" key="1">
    <source>
        <dbReference type="EMBL" id="KAJ5352909.1"/>
    </source>
</evidence>
<accession>A0A9W9R625</accession>
<protein>
    <submittedName>
        <fullName evidence="1">Uncharacterized protein</fullName>
    </submittedName>
</protein>
<comment type="caution">
    <text evidence="1">The sequence shown here is derived from an EMBL/GenBank/DDBJ whole genome shotgun (WGS) entry which is preliminary data.</text>
</comment>
<dbReference type="Proteomes" id="UP001147695">
    <property type="component" value="Unassembled WGS sequence"/>
</dbReference>